<feature type="transmembrane region" description="Helical" evidence="6">
    <location>
        <begin position="251"/>
        <end position="271"/>
    </location>
</feature>
<evidence type="ECO:0000256" key="6">
    <source>
        <dbReference type="SAM" id="Phobius"/>
    </source>
</evidence>
<keyword evidence="9" id="KW-1185">Reference proteome</keyword>
<feature type="domain" description="EamA" evidence="7">
    <location>
        <begin position="13"/>
        <end position="138"/>
    </location>
</feature>
<reference evidence="8 9" key="1">
    <citation type="journal article" date="2016" name="Int. J. Syst. Evol. Microbiol.">
        <title>Lysobacter erysipheiresistens sp. nov., an antagonist of powdery mildew, isolated from tobacco-cultivated soil.</title>
        <authorList>
            <person name="Xie B."/>
            <person name="Li T."/>
            <person name="Lin X."/>
            <person name="Wang C.J."/>
            <person name="Chen Y.J."/>
            <person name="Liu W.J."/>
            <person name="Zhao Z.W."/>
        </authorList>
    </citation>
    <scope>NUCLEOTIDE SEQUENCE [LARGE SCALE GENOMIC DNA]</scope>
    <source>
        <strain evidence="8 9">RS-LYSO-3</strain>
    </source>
</reference>
<dbReference type="PANTHER" id="PTHR42920:SF5">
    <property type="entry name" value="EAMA DOMAIN-CONTAINING PROTEIN"/>
    <property type="match status" value="1"/>
</dbReference>
<evidence type="ECO:0000256" key="1">
    <source>
        <dbReference type="ARBA" id="ARBA00004651"/>
    </source>
</evidence>
<keyword evidence="3 6" id="KW-0812">Transmembrane</keyword>
<feature type="transmembrane region" description="Helical" evidence="6">
    <location>
        <begin position="94"/>
        <end position="115"/>
    </location>
</feature>
<keyword evidence="2" id="KW-1003">Cell membrane</keyword>
<dbReference type="InterPro" id="IPR037185">
    <property type="entry name" value="EmrE-like"/>
</dbReference>
<feature type="domain" description="EamA" evidence="7">
    <location>
        <begin position="147"/>
        <end position="294"/>
    </location>
</feature>
<evidence type="ECO:0000256" key="5">
    <source>
        <dbReference type="ARBA" id="ARBA00023136"/>
    </source>
</evidence>
<evidence type="ECO:0000256" key="3">
    <source>
        <dbReference type="ARBA" id="ARBA00022692"/>
    </source>
</evidence>
<evidence type="ECO:0000313" key="8">
    <source>
        <dbReference type="EMBL" id="MEG3183481.1"/>
    </source>
</evidence>
<dbReference type="SUPFAM" id="SSF103481">
    <property type="entry name" value="Multidrug resistance efflux transporter EmrE"/>
    <property type="match status" value="2"/>
</dbReference>
<proteinExistence type="predicted"/>
<accession>A0ABU7YX40</accession>
<keyword evidence="4 6" id="KW-1133">Transmembrane helix</keyword>
<evidence type="ECO:0000313" key="9">
    <source>
        <dbReference type="Proteomes" id="UP001355056"/>
    </source>
</evidence>
<feature type="transmembrane region" description="Helical" evidence="6">
    <location>
        <begin position="178"/>
        <end position="202"/>
    </location>
</feature>
<comment type="caution">
    <text evidence="8">The sequence shown here is derived from an EMBL/GenBank/DDBJ whole genome shotgun (WGS) entry which is preliminary data.</text>
</comment>
<dbReference type="InterPro" id="IPR000620">
    <property type="entry name" value="EamA_dom"/>
</dbReference>
<feature type="transmembrane region" description="Helical" evidence="6">
    <location>
        <begin position="12"/>
        <end position="32"/>
    </location>
</feature>
<name>A0ABU7YX40_9GAMM</name>
<dbReference type="EMBL" id="JAXGFP010000002">
    <property type="protein sequence ID" value="MEG3183481.1"/>
    <property type="molecule type" value="Genomic_DNA"/>
</dbReference>
<evidence type="ECO:0000256" key="4">
    <source>
        <dbReference type="ARBA" id="ARBA00022989"/>
    </source>
</evidence>
<evidence type="ECO:0000256" key="2">
    <source>
        <dbReference type="ARBA" id="ARBA00022475"/>
    </source>
</evidence>
<dbReference type="RefSeq" id="WP_332615474.1">
    <property type="nucleotide sequence ID" value="NZ_JAXGFP010000002.1"/>
</dbReference>
<feature type="transmembrane region" description="Helical" evidence="6">
    <location>
        <begin position="222"/>
        <end position="244"/>
    </location>
</feature>
<dbReference type="Proteomes" id="UP001355056">
    <property type="component" value="Unassembled WGS sequence"/>
</dbReference>
<keyword evidence="5 6" id="KW-0472">Membrane</keyword>
<feature type="transmembrane region" description="Helical" evidence="6">
    <location>
        <begin position="124"/>
        <end position="141"/>
    </location>
</feature>
<dbReference type="Pfam" id="PF00892">
    <property type="entry name" value="EamA"/>
    <property type="match status" value="2"/>
</dbReference>
<evidence type="ECO:0000259" key="7">
    <source>
        <dbReference type="Pfam" id="PF00892"/>
    </source>
</evidence>
<sequence length="319" mass="33986">MPMTPTSKAFLQIHFCVVLWGFTAILGKLITLPALPLVWARMLLVVVALALLPKVWRGLRAMPARLLWTYAGIGVLVALHWLTFYGAIKLANASVGATCMALATVFTAMVEPWLANAKFSRRDFMLGIAVLPGVALVVGGVPGDMRIGIAVGALSALFVAIFGSLNKRFVEHGDPLTVTALELGAGTLALTALAPLMPLLPIPALAEAFAGDLLVLPDMRDLVLLLALALACTLLPFALSLVALRHMSAFGVQLAVNLEPVYAIVLAIVLLGEQHDVTPMFYLGVVIILAAVFIHPLVSRRRLQHPEMLGTSEAKGVVE</sequence>
<feature type="transmembrane region" description="Helical" evidence="6">
    <location>
        <begin position="147"/>
        <end position="166"/>
    </location>
</feature>
<dbReference type="InterPro" id="IPR051258">
    <property type="entry name" value="Diverse_Substrate_Transporter"/>
</dbReference>
<dbReference type="PANTHER" id="PTHR42920">
    <property type="entry name" value="OS03G0707200 PROTEIN-RELATED"/>
    <property type="match status" value="1"/>
</dbReference>
<gene>
    <name evidence="8" type="ORF">SNE34_05610</name>
</gene>
<feature type="transmembrane region" description="Helical" evidence="6">
    <location>
        <begin position="277"/>
        <end position="298"/>
    </location>
</feature>
<feature type="transmembrane region" description="Helical" evidence="6">
    <location>
        <begin position="38"/>
        <end position="56"/>
    </location>
</feature>
<protein>
    <submittedName>
        <fullName evidence="8">DMT family transporter</fullName>
    </submittedName>
</protein>
<feature type="transmembrane region" description="Helical" evidence="6">
    <location>
        <begin position="68"/>
        <end position="88"/>
    </location>
</feature>
<comment type="subcellular location">
    <subcellularLocation>
        <location evidence="1">Cell membrane</location>
        <topology evidence="1">Multi-pass membrane protein</topology>
    </subcellularLocation>
</comment>
<organism evidence="8 9">
    <name type="scientific">Novilysobacter erysipheiresistens</name>
    <dbReference type="NCBI Taxonomy" id="1749332"/>
    <lineage>
        <taxon>Bacteria</taxon>
        <taxon>Pseudomonadati</taxon>
        <taxon>Pseudomonadota</taxon>
        <taxon>Gammaproteobacteria</taxon>
        <taxon>Lysobacterales</taxon>
        <taxon>Lysobacteraceae</taxon>
        <taxon>Novilysobacter</taxon>
    </lineage>
</organism>